<dbReference type="PROSITE" id="PS00108">
    <property type="entry name" value="PROTEIN_KINASE_ST"/>
    <property type="match status" value="1"/>
</dbReference>
<feature type="domain" description="Protein kinase" evidence="8">
    <location>
        <begin position="7"/>
        <end position="267"/>
    </location>
</feature>
<keyword evidence="3" id="KW-0808">Transferase</keyword>
<evidence type="ECO:0000256" key="5">
    <source>
        <dbReference type="ARBA" id="ARBA00022777"/>
    </source>
</evidence>
<keyword evidence="6 7" id="KW-0067">ATP-binding</keyword>
<dbReference type="InterPro" id="IPR036465">
    <property type="entry name" value="vWFA_dom_sf"/>
</dbReference>
<dbReference type="Gene3D" id="1.10.510.10">
    <property type="entry name" value="Transferase(Phosphotransferase) domain 1"/>
    <property type="match status" value="1"/>
</dbReference>
<proteinExistence type="predicted"/>
<evidence type="ECO:0000256" key="7">
    <source>
        <dbReference type="PROSITE-ProRule" id="PRU10141"/>
    </source>
</evidence>
<dbReference type="EMBL" id="JAXCEI010000013">
    <property type="protein sequence ID" value="MFA1542663.1"/>
    <property type="molecule type" value="Genomic_DNA"/>
</dbReference>
<comment type="caution">
    <text evidence="9">The sequence shown here is derived from an EMBL/GenBank/DDBJ whole genome shotgun (WGS) entry which is preliminary data.</text>
</comment>
<dbReference type="PROSITE" id="PS50011">
    <property type="entry name" value="PROTEIN_KINASE_DOM"/>
    <property type="match status" value="1"/>
</dbReference>
<dbReference type="CDD" id="cd00198">
    <property type="entry name" value="vWFA"/>
    <property type="match status" value="1"/>
</dbReference>
<dbReference type="SUPFAM" id="SSF56112">
    <property type="entry name" value="Protein kinase-like (PK-like)"/>
    <property type="match status" value="1"/>
</dbReference>
<sequence length="610" mass="66508">MRIAGRYQLEELLGRGGMGEVWRAFDPQLRRAVAIKLLPARPGGDRQRVQRFYREAQVTANLQHPGITGAFDFGEYERHLFLVMELLQGRDLSKVLADHPSGLSVHRTLDLVAQVADALSRAHQEGIVHRDIKPANLMLLPGDKVKLCDFGIAGFTQIDSNLTYEGSVLGTPAYMAPEQCRGLRVDERADLYSLGCVLFALLGGRPPFPPEEDFRAVMAHHLHSPPPRMSSLRSDLPHGLDQLIEWLLAKDPADRPSRAGDVADKLRALRDGAPIKVASSVTSGLTLTLHYNQYLPPGESEVHAMVSVAGEVPPSLATGAPRAAIFVIGLSGESDNAHLAIVRDAVAEAIERLEDQVSFAVVAGSEYAHMVYPDTLRLVKATAATKAQARTALAGLTTCQNAAFGRWLRLLDRLFTAHPDAVRHAILLTDQRADSESLKDLNAVLSACAGRFSCDALGIGTDWEPIQLRSITSALNGTLEIVTSGPELMRELTSRVERMRLALPRDLALRISTPGGRLRFLKELVPDIKDLSDRRYPVGPDVGEYPIGVWGNETREYHLSVTTPPGRPTGHAVAAELSVVLLPPAGDGQILAEQQVPVTWVDDPQMRITS</sequence>
<dbReference type="EC" id="2.7.11.1" evidence="1"/>
<evidence type="ECO:0000313" key="9">
    <source>
        <dbReference type="EMBL" id="MFA1542663.1"/>
    </source>
</evidence>
<dbReference type="RefSeq" id="WP_371952996.1">
    <property type="nucleotide sequence ID" value="NZ_JAXCEI010000013.1"/>
</dbReference>
<dbReference type="InterPro" id="IPR011009">
    <property type="entry name" value="Kinase-like_dom_sf"/>
</dbReference>
<feature type="binding site" evidence="7">
    <location>
        <position position="36"/>
    </location>
    <ligand>
        <name>ATP</name>
        <dbReference type="ChEBI" id="CHEBI:30616"/>
    </ligand>
</feature>
<dbReference type="InterPro" id="IPR017441">
    <property type="entry name" value="Protein_kinase_ATP_BS"/>
</dbReference>
<keyword evidence="5 9" id="KW-0418">Kinase</keyword>
<dbReference type="InterPro" id="IPR000719">
    <property type="entry name" value="Prot_kinase_dom"/>
</dbReference>
<dbReference type="CDD" id="cd14014">
    <property type="entry name" value="STKc_PknB_like"/>
    <property type="match status" value="1"/>
</dbReference>
<dbReference type="Pfam" id="PF13768">
    <property type="entry name" value="VWA_3"/>
    <property type="match status" value="1"/>
</dbReference>
<gene>
    <name evidence="9" type="ORF">SM611_27325</name>
</gene>
<protein>
    <recommendedName>
        <fullName evidence="1">non-specific serine/threonine protein kinase</fullName>
        <ecNumber evidence="1">2.7.11.1</ecNumber>
    </recommendedName>
</protein>
<keyword evidence="4 7" id="KW-0547">Nucleotide-binding</keyword>
<reference evidence="9 10" key="1">
    <citation type="submission" date="2023-11" db="EMBL/GenBank/DDBJ databases">
        <title>Actinomadura monticuli sp. nov., isolated from volcanic ash.</title>
        <authorList>
            <person name="Lee S.D."/>
            <person name="Yang H."/>
            <person name="Kim I.S."/>
        </authorList>
    </citation>
    <scope>NUCLEOTIDE SEQUENCE [LARGE SCALE GENOMIC DNA]</scope>
    <source>
        <strain evidence="9 10">DLS-62</strain>
    </source>
</reference>
<keyword evidence="2" id="KW-0723">Serine/threonine-protein kinase</keyword>
<dbReference type="PANTHER" id="PTHR43289">
    <property type="entry name" value="MITOGEN-ACTIVATED PROTEIN KINASE KINASE KINASE 20-RELATED"/>
    <property type="match status" value="1"/>
</dbReference>
<dbReference type="InterPro" id="IPR002035">
    <property type="entry name" value="VWF_A"/>
</dbReference>
<name>A0ABV4QHM0_9ACTN</name>
<dbReference type="PROSITE" id="PS00107">
    <property type="entry name" value="PROTEIN_KINASE_ATP"/>
    <property type="match status" value="1"/>
</dbReference>
<evidence type="ECO:0000256" key="2">
    <source>
        <dbReference type="ARBA" id="ARBA00022527"/>
    </source>
</evidence>
<dbReference type="Gene3D" id="2.60.40.3670">
    <property type="match status" value="1"/>
</dbReference>
<dbReference type="InterPro" id="IPR008271">
    <property type="entry name" value="Ser/Thr_kinase_AS"/>
</dbReference>
<keyword evidence="10" id="KW-1185">Reference proteome</keyword>
<dbReference type="SUPFAM" id="SSF53300">
    <property type="entry name" value="vWA-like"/>
    <property type="match status" value="1"/>
</dbReference>
<organism evidence="9 10">
    <name type="scientific">Actinomadura monticuli</name>
    <dbReference type="NCBI Taxonomy" id="3097367"/>
    <lineage>
        <taxon>Bacteria</taxon>
        <taxon>Bacillati</taxon>
        <taxon>Actinomycetota</taxon>
        <taxon>Actinomycetes</taxon>
        <taxon>Streptosporangiales</taxon>
        <taxon>Thermomonosporaceae</taxon>
        <taxon>Actinomadura</taxon>
    </lineage>
</organism>
<dbReference type="PANTHER" id="PTHR43289:SF6">
    <property type="entry name" value="SERINE_THREONINE-PROTEIN KINASE NEKL-3"/>
    <property type="match status" value="1"/>
</dbReference>
<dbReference type="Gene3D" id="3.30.200.20">
    <property type="entry name" value="Phosphorylase Kinase, domain 1"/>
    <property type="match status" value="1"/>
</dbReference>
<evidence type="ECO:0000259" key="8">
    <source>
        <dbReference type="PROSITE" id="PS50011"/>
    </source>
</evidence>
<evidence type="ECO:0000256" key="1">
    <source>
        <dbReference type="ARBA" id="ARBA00012513"/>
    </source>
</evidence>
<dbReference type="GO" id="GO:0016301">
    <property type="term" value="F:kinase activity"/>
    <property type="evidence" value="ECO:0007669"/>
    <property type="project" value="UniProtKB-KW"/>
</dbReference>
<evidence type="ECO:0000256" key="4">
    <source>
        <dbReference type="ARBA" id="ARBA00022741"/>
    </source>
</evidence>
<evidence type="ECO:0000256" key="3">
    <source>
        <dbReference type="ARBA" id="ARBA00022679"/>
    </source>
</evidence>
<accession>A0ABV4QHM0</accession>
<evidence type="ECO:0000313" key="10">
    <source>
        <dbReference type="Proteomes" id="UP001569963"/>
    </source>
</evidence>
<dbReference type="SMART" id="SM00220">
    <property type="entry name" value="S_TKc"/>
    <property type="match status" value="1"/>
</dbReference>
<dbReference type="Proteomes" id="UP001569963">
    <property type="component" value="Unassembled WGS sequence"/>
</dbReference>
<dbReference type="Gene3D" id="3.40.50.410">
    <property type="entry name" value="von Willebrand factor, type A domain"/>
    <property type="match status" value="1"/>
</dbReference>
<dbReference type="Pfam" id="PF00069">
    <property type="entry name" value="Pkinase"/>
    <property type="match status" value="1"/>
</dbReference>
<evidence type="ECO:0000256" key="6">
    <source>
        <dbReference type="ARBA" id="ARBA00022840"/>
    </source>
</evidence>